<dbReference type="AlphaFoldDB" id="A0A835CDS8"/>
<gene>
    <name evidence="11" type="ORF">G2W53_005512</name>
</gene>
<evidence type="ECO:0000256" key="3">
    <source>
        <dbReference type="ARBA" id="ARBA00022692"/>
    </source>
</evidence>
<dbReference type="SMART" id="SM00248">
    <property type="entry name" value="ANK"/>
    <property type="match status" value="7"/>
</dbReference>
<feature type="transmembrane region" description="Helical" evidence="9">
    <location>
        <begin position="466"/>
        <end position="491"/>
    </location>
</feature>
<comment type="subcellular location">
    <subcellularLocation>
        <location evidence="2">Cell membrane</location>
        <topology evidence="2">Peripheral membrane protein</topology>
        <orientation evidence="2">Cytoplasmic side</orientation>
    </subcellularLocation>
    <subcellularLocation>
        <location evidence="1">Membrane</location>
        <topology evidence="1">Multi-pass membrane protein</topology>
    </subcellularLocation>
</comment>
<dbReference type="Pfam" id="PF12796">
    <property type="entry name" value="Ank_2"/>
    <property type="match status" value="2"/>
</dbReference>
<feature type="transmembrane region" description="Helical" evidence="9">
    <location>
        <begin position="428"/>
        <end position="454"/>
    </location>
</feature>
<dbReference type="PROSITE" id="PS50088">
    <property type="entry name" value="ANK_REPEAT"/>
    <property type="match status" value="2"/>
</dbReference>
<reference evidence="11" key="1">
    <citation type="submission" date="2020-09" db="EMBL/GenBank/DDBJ databases">
        <title>Genome-Enabled Discovery of Anthraquinone Biosynthesis in Senna tora.</title>
        <authorList>
            <person name="Kang S.-H."/>
            <person name="Pandey R.P."/>
            <person name="Lee C.-M."/>
            <person name="Sim J.-S."/>
            <person name="Jeong J.-T."/>
            <person name="Choi B.-S."/>
            <person name="Jung M."/>
            <person name="Ginzburg D."/>
            <person name="Zhao K."/>
            <person name="Won S.Y."/>
            <person name="Oh T.-J."/>
            <person name="Yu Y."/>
            <person name="Kim N.-H."/>
            <person name="Lee O.R."/>
            <person name="Lee T.-H."/>
            <person name="Bashyal P."/>
            <person name="Kim T.-S."/>
            <person name="Lee W.-H."/>
            <person name="Kawkins C."/>
            <person name="Kim C.-K."/>
            <person name="Kim J.S."/>
            <person name="Ahn B.O."/>
            <person name="Rhee S.Y."/>
            <person name="Sohng J.K."/>
        </authorList>
    </citation>
    <scope>NUCLEOTIDE SEQUENCE</scope>
    <source>
        <tissue evidence="11">Leaf</tissue>
    </source>
</reference>
<feature type="repeat" description="ANK" evidence="8">
    <location>
        <begin position="276"/>
        <end position="301"/>
    </location>
</feature>
<evidence type="ECO:0000313" key="12">
    <source>
        <dbReference type="Proteomes" id="UP000634136"/>
    </source>
</evidence>
<protein>
    <submittedName>
        <fullName evidence="11">Protein ACCELERATED CELL DEATH 6-like</fullName>
    </submittedName>
</protein>
<dbReference type="OrthoDB" id="1436250at2759"/>
<evidence type="ECO:0000256" key="9">
    <source>
        <dbReference type="SAM" id="Phobius"/>
    </source>
</evidence>
<keyword evidence="12" id="KW-1185">Reference proteome</keyword>
<evidence type="ECO:0000313" key="11">
    <source>
        <dbReference type="EMBL" id="KAF7837030.1"/>
    </source>
</evidence>
<accession>A0A835CDS8</accession>
<feature type="domain" description="PGG" evidence="10">
    <location>
        <begin position="377"/>
        <end position="489"/>
    </location>
</feature>
<proteinExistence type="predicted"/>
<dbReference type="Pfam" id="PF13962">
    <property type="entry name" value="PGG"/>
    <property type="match status" value="1"/>
</dbReference>
<dbReference type="PANTHER" id="PTHR24186">
    <property type="entry name" value="PROTEIN PHOSPHATASE 1 REGULATORY SUBUNIT"/>
    <property type="match status" value="1"/>
</dbReference>
<dbReference type="InterPro" id="IPR036770">
    <property type="entry name" value="Ankyrin_rpt-contain_sf"/>
</dbReference>
<evidence type="ECO:0000256" key="6">
    <source>
        <dbReference type="ARBA" id="ARBA00023043"/>
    </source>
</evidence>
<comment type="caution">
    <text evidence="11">The sequence shown here is derived from an EMBL/GenBank/DDBJ whole genome shotgun (WGS) entry which is preliminary data.</text>
</comment>
<dbReference type="PROSITE" id="PS50297">
    <property type="entry name" value="ANK_REP_REGION"/>
    <property type="match status" value="2"/>
</dbReference>
<evidence type="ECO:0000256" key="7">
    <source>
        <dbReference type="ARBA" id="ARBA00023136"/>
    </source>
</evidence>
<keyword evidence="3 9" id="KW-0812">Transmembrane</keyword>
<keyword evidence="6 8" id="KW-0040">ANK repeat</keyword>
<dbReference type="EMBL" id="JAAIUW010000003">
    <property type="protein sequence ID" value="KAF7837030.1"/>
    <property type="molecule type" value="Genomic_DNA"/>
</dbReference>
<evidence type="ECO:0000256" key="8">
    <source>
        <dbReference type="PROSITE-ProRule" id="PRU00023"/>
    </source>
</evidence>
<dbReference type="InterPro" id="IPR026961">
    <property type="entry name" value="PGG_dom"/>
</dbReference>
<dbReference type="Proteomes" id="UP000634136">
    <property type="component" value="Unassembled WGS sequence"/>
</dbReference>
<name>A0A835CDS8_9FABA</name>
<dbReference type="SUPFAM" id="SSF48403">
    <property type="entry name" value="Ankyrin repeat"/>
    <property type="match status" value="1"/>
</dbReference>
<feature type="repeat" description="ANK" evidence="8">
    <location>
        <begin position="126"/>
        <end position="148"/>
    </location>
</feature>
<keyword evidence="4" id="KW-0677">Repeat</keyword>
<dbReference type="InterPro" id="IPR002110">
    <property type="entry name" value="Ankyrin_rpt"/>
</dbReference>
<dbReference type="GO" id="GO:0005886">
    <property type="term" value="C:plasma membrane"/>
    <property type="evidence" value="ECO:0007669"/>
    <property type="project" value="UniProtKB-SubCell"/>
</dbReference>
<dbReference type="PANTHER" id="PTHR24186:SF46">
    <property type="entry name" value="PROTEIN ACCELERATED CELL DEATH 6-LIKE"/>
    <property type="match status" value="1"/>
</dbReference>
<sequence>MDQVQSLTEAASWRQRCYSRMDTLKSKQFPNPASQSLALQEQPFGEKNSVIFELQKVIKHSDDVDRFVDALEQLSSERKLALSAMFDQVTRVGDSLLHEAAYFRRPSIVQLIAHHFPHLLTNTNNKGDTPLHVAATSKRPDVIKALLSQYETHKSASSSENTDEKLTRITNEHGNTPLHDAVRSSHVEGVSLVFEADKCVAHHLNKSGQSPLYWAIQYRLYTIIDILLEAPFSDNKPLPMCHGNSPLHAAISRHNAALINEIVAKKPELMYLRDEDGGTPLHYAAAIGYVEGVRILSNKSALTALEWNAKGHLPIHLACEKGRVTVVKEFLQQEWTHDSRLLVNKKETVLFTAGGRMTDKGRSMNHKRKIVIPHRVEWIKDRVNTLMLVGILIVTVTFAAGFTVPGSVYGSDDPSPHKRGMAVLGKKWMFQVFVLFNTIAMYSSTFGSFLLLWAQLGDFHLALKSFESALLMVGVALVTMTLAFTAAVRLVVSNVPWLANLITIIGIIFLSLILSLSIIEIFPLDYRKPLLRQVSDFLMWFSISLYGSPPKVKAKKHLSFVASQTTRTSNVLLDN</sequence>
<evidence type="ECO:0000259" key="10">
    <source>
        <dbReference type="Pfam" id="PF13962"/>
    </source>
</evidence>
<evidence type="ECO:0000256" key="4">
    <source>
        <dbReference type="ARBA" id="ARBA00022737"/>
    </source>
</evidence>
<evidence type="ECO:0000256" key="5">
    <source>
        <dbReference type="ARBA" id="ARBA00022989"/>
    </source>
</evidence>
<dbReference type="Gene3D" id="1.25.40.20">
    <property type="entry name" value="Ankyrin repeat-containing domain"/>
    <property type="match status" value="1"/>
</dbReference>
<keyword evidence="5 9" id="KW-1133">Transmembrane helix</keyword>
<evidence type="ECO:0000256" key="2">
    <source>
        <dbReference type="ARBA" id="ARBA00004413"/>
    </source>
</evidence>
<feature type="transmembrane region" description="Helical" evidence="9">
    <location>
        <begin position="497"/>
        <end position="522"/>
    </location>
</feature>
<organism evidence="11 12">
    <name type="scientific">Senna tora</name>
    <dbReference type="NCBI Taxonomy" id="362788"/>
    <lineage>
        <taxon>Eukaryota</taxon>
        <taxon>Viridiplantae</taxon>
        <taxon>Streptophyta</taxon>
        <taxon>Embryophyta</taxon>
        <taxon>Tracheophyta</taxon>
        <taxon>Spermatophyta</taxon>
        <taxon>Magnoliopsida</taxon>
        <taxon>eudicotyledons</taxon>
        <taxon>Gunneridae</taxon>
        <taxon>Pentapetalae</taxon>
        <taxon>rosids</taxon>
        <taxon>fabids</taxon>
        <taxon>Fabales</taxon>
        <taxon>Fabaceae</taxon>
        <taxon>Caesalpinioideae</taxon>
        <taxon>Cassia clade</taxon>
        <taxon>Senna</taxon>
    </lineage>
</organism>
<evidence type="ECO:0000256" key="1">
    <source>
        <dbReference type="ARBA" id="ARBA00004141"/>
    </source>
</evidence>
<feature type="transmembrane region" description="Helical" evidence="9">
    <location>
        <begin position="385"/>
        <end position="408"/>
    </location>
</feature>
<keyword evidence="7 9" id="KW-0472">Membrane</keyword>